<accession>T0PL91</accession>
<dbReference type="InParanoid" id="T0PL91"/>
<sequence length="95" mass="10788">MFEVALIFGAFNLFLFGCCFDFPSRVQNCKRLWVYVVSAAGRCAVAIRLRLQYRTPTKTPSRRDSTANTLLVDETDSAIESPMDFNVPITNKYDP</sequence>
<proteinExistence type="predicted"/>
<reference evidence="2 3" key="1">
    <citation type="submission" date="2012-04" db="EMBL/GenBank/DDBJ databases">
        <title>The Genome Sequence of Saprolegnia declina VS20.</title>
        <authorList>
            <consortium name="The Broad Institute Genome Sequencing Platform"/>
            <person name="Russ C."/>
            <person name="Nusbaum C."/>
            <person name="Tyler B."/>
            <person name="van West P."/>
            <person name="Dieguez-Uribeondo J."/>
            <person name="de Bruijn I."/>
            <person name="Tripathy S."/>
            <person name="Jiang R."/>
            <person name="Young S.K."/>
            <person name="Zeng Q."/>
            <person name="Gargeya S."/>
            <person name="Fitzgerald M."/>
            <person name="Haas B."/>
            <person name="Abouelleil A."/>
            <person name="Alvarado L."/>
            <person name="Arachchi H.M."/>
            <person name="Berlin A."/>
            <person name="Chapman S.B."/>
            <person name="Goldberg J."/>
            <person name="Griggs A."/>
            <person name="Gujja S."/>
            <person name="Hansen M."/>
            <person name="Howarth C."/>
            <person name="Imamovic A."/>
            <person name="Larimer J."/>
            <person name="McCowen C."/>
            <person name="Montmayeur A."/>
            <person name="Murphy C."/>
            <person name="Neiman D."/>
            <person name="Pearson M."/>
            <person name="Priest M."/>
            <person name="Roberts A."/>
            <person name="Saif S."/>
            <person name="Shea T."/>
            <person name="Sisk P."/>
            <person name="Sykes S."/>
            <person name="Wortman J."/>
            <person name="Nusbaum C."/>
            <person name="Birren B."/>
        </authorList>
    </citation>
    <scope>NUCLEOTIDE SEQUENCE [LARGE SCALE GENOMIC DNA]</scope>
    <source>
        <strain evidence="2 3">VS20</strain>
    </source>
</reference>
<feature type="chain" id="PRO_5004568780" description="Secreted protein" evidence="1">
    <location>
        <begin position="22"/>
        <end position="95"/>
    </location>
</feature>
<gene>
    <name evidence="2" type="ORF">SDRG_16006</name>
</gene>
<dbReference type="OrthoDB" id="25304at4764"/>
<keyword evidence="1" id="KW-0732">Signal</keyword>
<organism evidence="2 3">
    <name type="scientific">Saprolegnia diclina (strain VS20)</name>
    <dbReference type="NCBI Taxonomy" id="1156394"/>
    <lineage>
        <taxon>Eukaryota</taxon>
        <taxon>Sar</taxon>
        <taxon>Stramenopiles</taxon>
        <taxon>Oomycota</taxon>
        <taxon>Saprolegniomycetes</taxon>
        <taxon>Saprolegniales</taxon>
        <taxon>Saprolegniaceae</taxon>
        <taxon>Saprolegnia</taxon>
    </lineage>
</organism>
<evidence type="ECO:0000313" key="2">
    <source>
        <dbReference type="EMBL" id="EQC26154.1"/>
    </source>
</evidence>
<evidence type="ECO:0000256" key="1">
    <source>
        <dbReference type="SAM" id="SignalP"/>
    </source>
</evidence>
<dbReference type="EMBL" id="JH767240">
    <property type="protein sequence ID" value="EQC26154.1"/>
    <property type="molecule type" value="Genomic_DNA"/>
</dbReference>
<feature type="signal peptide" evidence="1">
    <location>
        <begin position="1"/>
        <end position="21"/>
    </location>
</feature>
<name>T0PL91_SAPDV</name>
<dbReference type="Proteomes" id="UP000030762">
    <property type="component" value="Unassembled WGS sequence"/>
</dbReference>
<keyword evidence="3" id="KW-1185">Reference proteome</keyword>
<dbReference type="AlphaFoldDB" id="T0PL91"/>
<dbReference type="RefSeq" id="XP_008620417.1">
    <property type="nucleotide sequence ID" value="XM_008622195.1"/>
</dbReference>
<dbReference type="GeneID" id="19956733"/>
<protein>
    <recommendedName>
        <fullName evidence="4">Secreted protein</fullName>
    </recommendedName>
</protein>
<evidence type="ECO:0000313" key="3">
    <source>
        <dbReference type="Proteomes" id="UP000030762"/>
    </source>
</evidence>
<evidence type="ECO:0008006" key="4">
    <source>
        <dbReference type="Google" id="ProtNLM"/>
    </source>
</evidence>
<dbReference type="VEuPathDB" id="FungiDB:SDRG_16006"/>